<evidence type="ECO:0000313" key="2">
    <source>
        <dbReference type="Proteomes" id="UP001269267"/>
    </source>
</evidence>
<gene>
    <name evidence="1" type="ORF">QC815_10905</name>
</gene>
<organism evidence="1 2">
    <name type="scientific">Vreelandella gomseomensis</name>
    <dbReference type="NCBI Taxonomy" id="370766"/>
    <lineage>
        <taxon>Bacteria</taxon>
        <taxon>Pseudomonadati</taxon>
        <taxon>Pseudomonadota</taxon>
        <taxon>Gammaproteobacteria</taxon>
        <taxon>Oceanospirillales</taxon>
        <taxon>Halomonadaceae</taxon>
        <taxon>Vreelandella</taxon>
    </lineage>
</organism>
<proteinExistence type="predicted"/>
<protein>
    <recommendedName>
        <fullName evidence="3">Type II secretion system protein GspC N-terminal domain-containing protein</fullName>
    </recommendedName>
</protein>
<reference evidence="1 2" key="1">
    <citation type="submission" date="2023-04" db="EMBL/GenBank/DDBJ databases">
        <title>A long-awaited taxogenomic arrangement of the family Halomonadaceae.</title>
        <authorList>
            <person name="De La Haba R."/>
            <person name="Chuvochina M."/>
            <person name="Wittouck S."/>
            <person name="Arahal D.R."/>
            <person name="Sanchez-Porro C."/>
            <person name="Hugenholtz P."/>
            <person name="Ventosa A."/>
        </authorList>
    </citation>
    <scope>NUCLEOTIDE SEQUENCE [LARGE SCALE GENOMIC DNA]</scope>
    <source>
        <strain evidence="1 2">DSM 18042</strain>
    </source>
</reference>
<dbReference type="Proteomes" id="UP001269267">
    <property type="component" value="Unassembled WGS sequence"/>
</dbReference>
<comment type="caution">
    <text evidence="1">The sequence shown here is derived from an EMBL/GenBank/DDBJ whole genome shotgun (WGS) entry which is preliminary data.</text>
</comment>
<evidence type="ECO:0008006" key="3">
    <source>
        <dbReference type="Google" id="ProtNLM"/>
    </source>
</evidence>
<sequence length="184" mass="20043">MKYLFIGFNAIALVIVGWALTELPQSRQSSQPVGTSQGSLPEVTPVSDAEQTQFANASGMLEKLESLMAVRRDVNVNSLLAMAQRPDTQPVVEQHNATESLIRAPLPDRRLTLLLDGQSRMAMIDGALVKPGDSLPGGGRVVRIDSRVAVVREREGREQTLRLPEEETMRLGTLRNGNGANDVD</sequence>
<evidence type="ECO:0000313" key="1">
    <source>
        <dbReference type="EMBL" id="MDR5875431.1"/>
    </source>
</evidence>
<keyword evidence="2" id="KW-1185">Reference proteome</keyword>
<name>A0ABU1GD67_9GAMM</name>
<accession>A0ABU1GD67</accession>
<dbReference type="EMBL" id="JARWAI010000007">
    <property type="protein sequence ID" value="MDR5875431.1"/>
    <property type="molecule type" value="Genomic_DNA"/>
</dbReference>
<dbReference type="RefSeq" id="WP_310539712.1">
    <property type="nucleotide sequence ID" value="NZ_JARWAI010000007.1"/>
</dbReference>